<dbReference type="InterPro" id="IPR004813">
    <property type="entry name" value="OPT"/>
</dbReference>
<name>A0A1R0GSZ7_9FUNG</name>
<comment type="subcellular location">
    <subcellularLocation>
        <location evidence="1">Membrane</location>
        <topology evidence="1">Multi-pass membrane protein</topology>
    </subcellularLocation>
</comment>
<gene>
    <name evidence="9" type="ORF">AYI68_g5893</name>
</gene>
<keyword evidence="3" id="KW-0813">Transport</keyword>
<feature type="transmembrane region" description="Helical" evidence="8">
    <location>
        <begin position="248"/>
        <end position="268"/>
    </location>
</feature>
<evidence type="ECO:0000256" key="8">
    <source>
        <dbReference type="SAM" id="Phobius"/>
    </source>
</evidence>
<keyword evidence="6 8" id="KW-0472">Membrane</keyword>
<dbReference type="PANTHER" id="PTHR31645">
    <property type="entry name" value="OLIGOPEPTIDE TRANSPORTER YGL114W-RELATED"/>
    <property type="match status" value="1"/>
</dbReference>
<evidence type="ECO:0000313" key="9">
    <source>
        <dbReference type="EMBL" id="OLY80022.1"/>
    </source>
</evidence>
<dbReference type="GO" id="GO:0035673">
    <property type="term" value="F:oligopeptide transmembrane transporter activity"/>
    <property type="evidence" value="ECO:0007669"/>
    <property type="project" value="InterPro"/>
</dbReference>
<feature type="transmembrane region" description="Helical" evidence="8">
    <location>
        <begin position="672"/>
        <end position="697"/>
    </location>
</feature>
<comment type="similarity">
    <text evidence="2">Belongs to the oligopeptide OPT transporter family.</text>
</comment>
<feature type="transmembrane region" description="Helical" evidence="8">
    <location>
        <begin position="577"/>
        <end position="597"/>
    </location>
</feature>
<dbReference type="Pfam" id="PF03169">
    <property type="entry name" value="OPT"/>
    <property type="match status" value="1"/>
</dbReference>
<proteinExistence type="inferred from homology"/>
<evidence type="ECO:0000256" key="1">
    <source>
        <dbReference type="ARBA" id="ARBA00004141"/>
    </source>
</evidence>
<dbReference type="STRING" id="133383.A0A1R0GSZ7"/>
<evidence type="ECO:0000313" key="10">
    <source>
        <dbReference type="Proteomes" id="UP000187455"/>
    </source>
</evidence>
<dbReference type="PANTHER" id="PTHR31645:SF0">
    <property type="entry name" value="OLIGOPEPTIDE TRANSPORTER YGL114W-RELATED"/>
    <property type="match status" value="1"/>
</dbReference>
<keyword evidence="4 8" id="KW-0812">Transmembrane</keyword>
<feature type="transmembrane region" description="Helical" evidence="8">
    <location>
        <begin position="633"/>
        <end position="651"/>
    </location>
</feature>
<evidence type="ECO:0000256" key="2">
    <source>
        <dbReference type="ARBA" id="ARBA00008807"/>
    </source>
</evidence>
<keyword evidence="10" id="KW-1185">Reference proteome</keyword>
<sequence length="701" mass="77515">MPFEASHQNYSSIPTDTISMSPNPLFKETEKSHFTWRAVFVGLIFGTLLCFSNMYFGLQTGWISMMSLQSSLVGFAVFKALEPLLKKKFSIHENVLVQTTAVAAATMPLAGGFVGILPAFNMLTDDEIGDNLLLGTDLLRLVLWGFGLSLFGVFFAILLRKQFLIKEKLRFPSGTATAEMIAVLHNKKNLEDSISDQLVDDSHSSTQPTDYIPLPITSPSDDSTIDDEYRDPQDQSTTDDPAGWKFKIYILTAAFFVSSIYTIVANIYPDINKLPIFGEYLSSVWLWNLRPSLSFAGQGIIMGLPTTSHMLIGAIVGWGILSPLAKLRGWAPGPVSDWKDGSRGWILWISLAIMISESLTSLFILVIQESYDYFYNLLNHSPQSTSSADHYNSTDKDHTTVISNRTAWIGLFISTILCAYIMEHLLLIPVKKTILAVLVACLLTVLSVRALGKTDLNPVSGIGKISQIIFAYLMPKNLIGNLVAGAIAEAGAMQAGDLMQDLKTGILVGAHPNAQFYAQFIGSLFSVFVSAYAYRLYTRLYEIPGPVFAVPTAQVWLDMARLVNGELLPPYTREFSLYFGIFFCVLVIIQKSAPILISAFNHSYHNSSTIFNIFQDFSGMAFAIGIYNTPDFTLARFFGALSVEIFIITYAKYQKSIDNIPLANYTSAKKHLMPFAIILASGFVLGEGATAFAILLFDNYF</sequence>
<feature type="region of interest" description="Disordered" evidence="7">
    <location>
        <begin position="198"/>
        <end position="238"/>
    </location>
</feature>
<feature type="transmembrane region" description="Helical" evidence="8">
    <location>
        <begin position="434"/>
        <end position="452"/>
    </location>
</feature>
<evidence type="ECO:0000256" key="6">
    <source>
        <dbReference type="ARBA" id="ARBA00023136"/>
    </source>
</evidence>
<evidence type="ECO:0000256" key="4">
    <source>
        <dbReference type="ARBA" id="ARBA00022692"/>
    </source>
</evidence>
<feature type="transmembrane region" description="Helical" evidence="8">
    <location>
        <begin position="34"/>
        <end position="56"/>
    </location>
</feature>
<evidence type="ECO:0000256" key="5">
    <source>
        <dbReference type="ARBA" id="ARBA00022989"/>
    </source>
</evidence>
<protein>
    <submittedName>
        <fullName evidence="9">Putative oligopeptide transporter</fullName>
    </submittedName>
</protein>
<dbReference type="NCBIfam" id="TIGR00728">
    <property type="entry name" value="OPT_sfam"/>
    <property type="match status" value="1"/>
</dbReference>
<evidence type="ECO:0000256" key="3">
    <source>
        <dbReference type="ARBA" id="ARBA00022448"/>
    </source>
</evidence>
<feature type="transmembrane region" description="Helical" evidence="8">
    <location>
        <begin position="345"/>
        <end position="367"/>
    </location>
</feature>
<comment type="caution">
    <text evidence="9">The sequence shown here is derived from an EMBL/GenBank/DDBJ whole genome shotgun (WGS) entry which is preliminary data.</text>
</comment>
<feature type="transmembrane region" description="Helical" evidence="8">
    <location>
        <begin position="407"/>
        <end position="427"/>
    </location>
</feature>
<dbReference type="EMBL" id="LSSL01003873">
    <property type="protein sequence ID" value="OLY80022.1"/>
    <property type="molecule type" value="Genomic_DNA"/>
</dbReference>
<dbReference type="OrthoDB" id="627262at2759"/>
<accession>A0A1R0GSZ7</accession>
<feature type="transmembrane region" description="Helical" evidence="8">
    <location>
        <begin position="101"/>
        <end position="121"/>
    </location>
</feature>
<dbReference type="AlphaFoldDB" id="A0A1R0GSZ7"/>
<dbReference type="InterPro" id="IPR045035">
    <property type="entry name" value="YSL-like"/>
</dbReference>
<dbReference type="Proteomes" id="UP000187455">
    <property type="component" value="Unassembled WGS sequence"/>
</dbReference>
<keyword evidence="5 8" id="KW-1133">Transmembrane helix</keyword>
<reference evidence="9 10" key="1">
    <citation type="journal article" date="2016" name="Mol. Biol. Evol.">
        <title>Genome-Wide Survey of Gut Fungi (Harpellales) Reveals the First Horizontally Transferred Ubiquitin Gene from a Mosquito Host.</title>
        <authorList>
            <person name="Wang Y."/>
            <person name="White M.M."/>
            <person name="Kvist S."/>
            <person name="Moncalvo J.M."/>
        </authorList>
    </citation>
    <scope>NUCLEOTIDE SEQUENCE [LARGE SCALE GENOMIC DNA]</scope>
    <source>
        <strain evidence="9 10">ALG-7-W6</strain>
    </source>
</reference>
<feature type="transmembrane region" description="Helical" evidence="8">
    <location>
        <begin position="141"/>
        <end position="159"/>
    </location>
</feature>
<dbReference type="GO" id="GO:0000329">
    <property type="term" value="C:fungal-type vacuole membrane"/>
    <property type="evidence" value="ECO:0007669"/>
    <property type="project" value="TreeGrafter"/>
</dbReference>
<organism evidence="9 10">
    <name type="scientific">Smittium mucronatum</name>
    <dbReference type="NCBI Taxonomy" id="133383"/>
    <lineage>
        <taxon>Eukaryota</taxon>
        <taxon>Fungi</taxon>
        <taxon>Fungi incertae sedis</taxon>
        <taxon>Zoopagomycota</taxon>
        <taxon>Kickxellomycotina</taxon>
        <taxon>Harpellomycetes</taxon>
        <taxon>Harpellales</taxon>
        <taxon>Legeriomycetaceae</taxon>
        <taxon>Smittium</taxon>
    </lineage>
</organism>
<evidence type="ECO:0000256" key="7">
    <source>
        <dbReference type="SAM" id="MobiDB-lite"/>
    </source>
</evidence>
<feature type="transmembrane region" description="Helical" evidence="8">
    <location>
        <begin position="516"/>
        <end position="533"/>
    </location>
</feature>
<feature type="transmembrane region" description="Helical" evidence="8">
    <location>
        <begin position="295"/>
        <end position="324"/>
    </location>
</feature>